<feature type="transmembrane region" description="Helical" evidence="8">
    <location>
        <begin position="360"/>
        <end position="381"/>
    </location>
</feature>
<evidence type="ECO:0000256" key="5">
    <source>
        <dbReference type="ARBA" id="ARBA00022801"/>
    </source>
</evidence>
<dbReference type="RefSeq" id="WP_197203204.1">
    <property type="nucleotide sequence ID" value="NZ_SJPL01000001.1"/>
</dbReference>
<evidence type="ECO:0000256" key="2">
    <source>
        <dbReference type="ARBA" id="ARBA00022475"/>
    </source>
</evidence>
<dbReference type="NCBIfam" id="TIGR04178">
    <property type="entry name" value="exo_archaeo"/>
    <property type="match status" value="1"/>
</dbReference>
<dbReference type="NCBIfam" id="NF033780">
    <property type="entry name" value="exosort_XrtU_C"/>
    <property type="match status" value="1"/>
</dbReference>
<feature type="transmembrane region" description="Helical" evidence="8">
    <location>
        <begin position="93"/>
        <end position="110"/>
    </location>
</feature>
<feature type="transmembrane region" description="Helical" evidence="8">
    <location>
        <begin position="116"/>
        <end position="133"/>
    </location>
</feature>
<feature type="transmembrane region" description="Helical" evidence="8">
    <location>
        <begin position="140"/>
        <end position="158"/>
    </location>
</feature>
<keyword evidence="2" id="KW-1003">Cell membrane</keyword>
<feature type="transmembrane region" description="Helical" evidence="8">
    <location>
        <begin position="234"/>
        <end position="261"/>
    </location>
</feature>
<feature type="transmembrane region" description="Helical" evidence="8">
    <location>
        <begin position="207"/>
        <end position="225"/>
    </location>
</feature>
<evidence type="ECO:0000256" key="7">
    <source>
        <dbReference type="ARBA" id="ARBA00023136"/>
    </source>
</evidence>
<dbReference type="InterPro" id="IPR026392">
    <property type="entry name" value="Exo/Archaeosortase_dom"/>
</dbReference>
<protein>
    <submittedName>
        <fullName evidence="9">Transmembrane exosortase</fullName>
    </submittedName>
</protein>
<dbReference type="NCBIfam" id="TIGR02602">
    <property type="entry name" value="8TM_EpsH"/>
    <property type="match status" value="1"/>
</dbReference>
<comment type="caution">
    <text evidence="9">The sequence shown here is derived from an EMBL/GenBank/DDBJ whole genome shotgun (WGS) entry which is preliminary data.</text>
</comment>
<proteinExistence type="predicted"/>
<keyword evidence="6 8" id="KW-1133">Transmembrane helix</keyword>
<dbReference type="GO" id="GO:0008233">
    <property type="term" value="F:peptidase activity"/>
    <property type="evidence" value="ECO:0007669"/>
    <property type="project" value="UniProtKB-KW"/>
</dbReference>
<keyword evidence="5" id="KW-0378">Hydrolase</keyword>
<dbReference type="AlphaFoldDB" id="A0A5C5XZN8"/>
<evidence type="ECO:0000256" key="6">
    <source>
        <dbReference type="ARBA" id="ARBA00022989"/>
    </source>
</evidence>
<organism evidence="9 10">
    <name type="scientific">Crateriforma conspicua</name>
    <dbReference type="NCBI Taxonomy" id="2527996"/>
    <lineage>
        <taxon>Bacteria</taxon>
        <taxon>Pseudomonadati</taxon>
        <taxon>Planctomycetota</taxon>
        <taxon>Planctomycetia</taxon>
        <taxon>Planctomycetales</taxon>
        <taxon>Planctomycetaceae</taxon>
        <taxon>Crateriforma</taxon>
    </lineage>
</organism>
<name>A0A5C5XZN8_9PLAN</name>
<evidence type="ECO:0000256" key="4">
    <source>
        <dbReference type="ARBA" id="ARBA00022692"/>
    </source>
</evidence>
<gene>
    <name evidence="9" type="ORF">Pan14r_02570</name>
</gene>
<keyword evidence="7 8" id="KW-0472">Membrane</keyword>
<sequence length="597" mass="66091">MSTIESETPVAVDAPVTFDQPESDQPSRSFFDRTSKWMWFWGGLFAACVPLLIPYFADMWAAPHYQYFPFVFLAVGALIYTRSDRQYYPPAGWLGWSLVVLGIATLALAIVNQAVWLGGFAFVLIGIAFVASLRGDEDISLLALGFPLLMLVKLPLNLDTLLIQNLQNLTTELSSVMLDVFGVSHAIEGNIIKLADRELFVAEACSGIQSVFTLAFLASLLVAFLRRRLWLAPFYLAIAILLAVAGNVVRVTTVALAAVWNGTDLSSGISHDILGYTTLALAAALLLSFDQLIITLLHPVEFTSDGMLDNPLVRFWNFLVSDAPQPDQRSSYRSFDESESRRYRNQQLPGWMQSAIENPLIRYGFVGVAGLLMLASIGQLARMQMRAPTQTVHSSDALFAPAPDMWGDGFEIFQFSDHTTARDGNNPRLGENADLWQVQVGELVGQVVLSQPYSGWHELCVCYQNLDWELVNRDVVDDVDIKVMPELSDDESFVTARFKRPGGQEGLLMFSAVSYDGSIPSSPGSFGAFGSRLFGRLDRNGIIDQTDIMMFQFWLPTPKKLDNKVIRQLQEEFVKARAVVAKNVVNPDSASVAKPEA</sequence>
<evidence type="ECO:0000313" key="10">
    <source>
        <dbReference type="Proteomes" id="UP000317238"/>
    </source>
</evidence>
<evidence type="ECO:0000256" key="3">
    <source>
        <dbReference type="ARBA" id="ARBA00022670"/>
    </source>
</evidence>
<feature type="transmembrane region" description="Helical" evidence="8">
    <location>
        <begin position="37"/>
        <end position="57"/>
    </location>
</feature>
<feature type="transmembrane region" description="Helical" evidence="8">
    <location>
        <begin position="273"/>
        <end position="297"/>
    </location>
</feature>
<dbReference type="InterPro" id="IPR013426">
    <property type="entry name" value="EpsH-like"/>
</dbReference>
<dbReference type="GO" id="GO:0005886">
    <property type="term" value="C:plasma membrane"/>
    <property type="evidence" value="ECO:0007669"/>
    <property type="project" value="UniProtKB-SubCell"/>
</dbReference>
<evidence type="ECO:0000256" key="1">
    <source>
        <dbReference type="ARBA" id="ARBA00004651"/>
    </source>
</evidence>
<dbReference type="Pfam" id="PF09721">
    <property type="entry name" value="Exosortase_EpsH"/>
    <property type="match status" value="1"/>
</dbReference>
<dbReference type="EMBL" id="SJPL01000001">
    <property type="protein sequence ID" value="TWT68019.1"/>
    <property type="molecule type" value="Genomic_DNA"/>
</dbReference>
<keyword evidence="10" id="KW-1185">Reference proteome</keyword>
<evidence type="ECO:0000256" key="8">
    <source>
        <dbReference type="SAM" id="Phobius"/>
    </source>
</evidence>
<feature type="transmembrane region" description="Helical" evidence="8">
    <location>
        <begin position="63"/>
        <end position="81"/>
    </location>
</feature>
<dbReference type="InterPro" id="IPR019127">
    <property type="entry name" value="Exosortase"/>
</dbReference>
<reference evidence="9 10" key="1">
    <citation type="submission" date="2019-02" db="EMBL/GenBank/DDBJ databases">
        <title>Deep-cultivation of Planctomycetes and their phenomic and genomic characterization uncovers novel biology.</title>
        <authorList>
            <person name="Wiegand S."/>
            <person name="Jogler M."/>
            <person name="Boedeker C."/>
            <person name="Pinto D."/>
            <person name="Vollmers J."/>
            <person name="Rivas-Marin E."/>
            <person name="Kohn T."/>
            <person name="Peeters S.H."/>
            <person name="Heuer A."/>
            <person name="Rast P."/>
            <person name="Oberbeckmann S."/>
            <person name="Bunk B."/>
            <person name="Jeske O."/>
            <person name="Meyerdierks A."/>
            <person name="Storesund J.E."/>
            <person name="Kallscheuer N."/>
            <person name="Luecker S."/>
            <person name="Lage O.M."/>
            <person name="Pohl T."/>
            <person name="Merkel B.J."/>
            <person name="Hornburger P."/>
            <person name="Mueller R.-W."/>
            <person name="Bruemmer F."/>
            <person name="Labrenz M."/>
            <person name="Spormann A.M."/>
            <person name="Op Den Camp H."/>
            <person name="Overmann J."/>
            <person name="Amann R."/>
            <person name="Jetten M.S.M."/>
            <person name="Mascher T."/>
            <person name="Medema M.H."/>
            <person name="Devos D.P."/>
            <person name="Kaster A.-K."/>
            <person name="Ovreas L."/>
            <person name="Rohde M."/>
            <person name="Galperin M.Y."/>
            <person name="Jogler C."/>
        </authorList>
    </citation>
    <scope>NUCLEOTIDE SEQUENCE [LARGE SCALE GENOMIC DNA]</scope>
    <source>
        <strain evidence="9 10">Pan14r</strain>
    </source>
</reference>
<accession>A0A5C5XZN8</accession>
<evidence type="ECO:0000313" key="9">
    <source>
        <dbReference type="EMBL" id="TWT68019.1"/>
    </source>
</evidence>
<keyword evidence="4 8" id="KW-0812">Transmembrane</keyword>
<dbReference type="Proteomes" id="UP000317238">
    <property type="component" value="Unassembled WGS sequence"/>
</dbReference>
<keyword evidence="3" id="KW-0645">Protease</keyword>
<comment type="subcellular location">
    <subcellularLocation>
        <location evidence="1">Cell membrane</location>
        <topology evidence="1">Multi-pass membrane protein</topology>
    </subcellularLocation>
</comment>
<dbReference type="GO" id="GO:0006508">
    <property type="term" value="P:proteolysis"/>
    <property type="evidence" value="ECO:0007669"/>
    <property type="project" value="UniProtKB-KW"/>
</dbReference>